<dbReference type="RefSeq" id="WP_283444172.1">
    <property type="nucleotide sequence ID" value="NZ_FXUL01000018.1"/>
</dbReference>
<dbReference type="EMBL" id="FXUL01000018">
    <property type="protein sequence ID" value="SMP72822.1"/>
    <property type="molecule type" value="Genomic_DNA"/>
</dbReference>
<evidence type="ECO:0000313" key="3">
    <source>
        <dbReference type="Proteomes" id="UP001158049"/>
    </source>
</evidence>
<sequence length="74" mass="7999">MSSDSASTWLNMVDNNTTNPDSGGANWLPMSSGRLLNVQIFPSAGTAGEAELSAYKMARRFWLFCITISAPELV</sequence>
<feature type="compositionally biased region" description="Polar residues" evidence="1">
    <location>
        <begin position="1"/>
        <end position="21"/>
    </location>
</feature>
<proteinExistence type="predicted"/>
<reference evidence="2 3" key="1">
    <citation type="submission" date="2017-05" db="EMBL/GenBank/DDBJ databases">
        <authorList>
            <person name="Varghese N."/>
            <person name="Submissions S."/>
        </authorList>
    </citation>
    <scope>NUCLEOTIDE SEQUENCE [LARGE SCALE GENOMIC DNA]</scope>
    <source>
        <strain evidence="2 3">DSM 26001</strain>
    </source>
</reference>
<keyword evidence="3" id="KW-1185">Reference proteome</keyword>
<accession>A0ABY1QJ57</accession>
<dbReference type="Proteomes" id="UP001158049">
    <property type="component" value="Unassembled WGS sequence"/>
</dbReference>
<comment type="caution">
    <text evidence="2">The sequence shown here is derived from an EMBL/GenBank/DDBJ whole genome shotgun (WGS) entry which is preliminary data.</text>
</comment>
<name>A0ABY1QJ57_9BURK</name>
<evidence type="ECO:0000313" key="2">
    <source>
        <dbReference type="EMBL" id="SMP72822.1"/>
    </source>
</evidence>
<feature type="region of interest" description="Disordered" evidence="1">
    <location>
        <begin position="1"/>
        <end position="24"/>
    </location>
</feature>
<organism evidence="2 3">
    <name type="scientific">Noviherbaspirillum suwonense</name>
    <dbReference type="NCBI Taxonomy" id="1224511"/>
    <lineage>
        <taxon>Bacteria</taxon>
        <taxon>Pseudomonadati</taxon>
        <taxon>Pseudomonadota</taxon>
        <taxon>Betaproteobacteria</taxon>
        <taxon>Burkholderiales</taxon>
        <taxon>Oxalobacteraceae</taxon>
        <taxon>Noviherbaspirillum</taxon>
    </lineage>
</organism>
<protein>
    <submittedName>
        <fullName evidence="2">Uncharacterized protein</fullName>
    </submittedName>
</protein>
<gene>
    <name evidence="2" type="ORF">SAMN06295970_118122</name>
</gene>
<evidence type="ECO:0000256" key="1">
    <source>
        <dbReference type="SAM" id="MobiDB-lite"/>
    </source>
</evidence>